<dbReference type="Pfam" id="PF17236">
    <property type="entry name" value="SU10_MCP"/>
    <property type="match status" value="1"/>
</dbReference>
<dbReference type="InterPro" id="IPR035198">
    <property type="entry name" value="SU10_MCP"/>
</dbReference>
<dbReference type="EMBL" id="BARU01032059">
    <property type="protein sequence ID" value="GAH66707.1"/>
    <property type="molecule type" value="Genomic_DNA"/>
</dbReference>
<comment type="caution">
    <text evidence="1">The sequence shown here is derived from an EMBL/GenBank/DDBJ whole genome shotgun (WGS) entry which is preliminary data.</text>
</comment>
<feature type="non-terminal residue" evidence="1">
    <location>
        <position position="1"/>
    </location>
</feature>
<dbReference type="AlphaFoldDB" id="X1HBD8"/>
<accession>X1HBD8</accession>
<organism evidence="1">
    <name type="scientific">marine sediment metagenome</name>
    <dbReference type="NCBI Taxonomy" id="412755"/>
    <lineage>
        <taxon>unclassified sequences</taxon>
        <taxon>metagenomes</taxon>
        <taxon>ecological metagenomes</taxon>
    </lineage>
</organism>
<protein>
    <recommendedName>
        <fullName evidence="2">Phage major capsid protein</fullName>
    </recommendedName>
</protein>
<proteinExistence type="predicted"/>
<reference evidence="1" key="1">
    <citation type="journal article" date="2014" name="Front. Microbiol.">
        <title>High frequency of phylogenetically diverse reductive dehalogenase-homologous genes in deep subseafloor sedimentary metagenomes.</title>
        <authorList>
            <person name="Kawai M."/>
            <person name="Futagami T."/>
            <person name="Toyoda A."/>
            <person name="Takaki Y."/>
            <person name="Nishi S."/>
            <person name="Hori S."/>
            <person name="Arai W."/>
            <person name="Tsubouchi T."/>
            <person name="Morono Y."/>
            <person name="Uchiyama I."/>
            <person name="Ito T."/>
            <person name="Fujiyama A."/>
            <person name="Inagaki F."/>
            <person name="Takami H."/>
        </authorList>
    </citation>
    <scope>NUCLEOTIDE SEQUENCE</scope>
    <source>
        <strain evidence="1">Expedition CK06-06</strain>
    </source>
</reference>
<evidence type="ECO:0000313" key="1">
    <source>
        <dbReference type="EMBL" id="GAH66707.1"/>
    </source>
</evidence>
<gene>
    <name evidence="1" type="ORF">S03H2_50605</name>
</gene>
<sequence>AHGGRSADSKVLNLTETFNFIQKFLTSYEVDVEMIKAAIKGEPELQRLQARKAIEHQKDIEYQLLLGDRDARLGTGNKMIYTTAGLLHSSIATDVIATADFNEASFWSFLRRAFSDRMSKEKVMVAGGRIVEAISKWALGRFVINDRIKAATGMVVPQYVTPFGTVNVVYHPLLEESLEGDGWVLDMNYLKLKVMVNTQLKTAIQENDAYERKDEYWTEIGLKLGMKECHRRLTVTD</sequence>
<evidence type="ECO:0008006" key="2">
    <source>
        <dbReference type="Google" id="ProtNLM"/>
    </source>
</evidence>
<name>X1HBD8_9ZZZZ</name>